<name>U5GH38_POPTR</name>
<protein>
    <submittedName>
        <fullName evidence="1">Uncharacterized protein</fullName>
    </submittedName>
</protein>
<evidence type="ECO:0000313" key="2">
    <source>
        <dbReference type="Proteomes" id="UP000006729"/>
    </source>
</evidence>
<dbReference type="Proteomes" id="UP000006729">
    <property type="component" value="Chromosome 5"/>
</dbReference>
<proteinExistence type="predicted"/>
<organism evidence="1 2">
    <name type="scientific">Populus trichocarpa</name>
    <name type="common">Western balsam poplar</name>
    <name type="synonym">Populus balsamifera subsp. trichocarpa</name>
    <dbReference type="NCBI Taxonomy" id="3694"/>
    <lineage>
        <taxon>Eukaryota</taxon>
        <taxon>Viridiplantae</taxon>
        <taxon>Streptophyta</taxon>
        <taxon>Embryophyta</taxon>
        <taxon>Tracheophyta</taxon>
        <taxon>Spermatophyta</taxon>
        <taxon>Magnoliopsida</taxon>
        <taxon>eudicotyledons</taxon>
        <taxon>Gunneridae</taxon>
        <taxon>Pentapetalae</taxon>
        <taxon>rosids</taxon>
        <taxon>fabids</taxon>
        <taxon>Malpighiales</taxon>
        <taxon>Salicaceae</taxon>
        <taxon>Saliceae</taxon>
        <taxon>Populus</taxon>
    </lineage>
</organism>
<dbReference type="AlphaFoldDB" id="U5GH38"/>
<sequence>MCTKRNNATKRSGIQLIFQTDPLIVPVYDSDKAKLDGELPPLITKQLKCPESPNIQSLMLATMLVM</sequence>
<keyword evidence="2" id="KW-1185">Reference proteome</keyword>
<reference evidence="1 2" key="1">
    <citation type="journal article" date="2006" name="Science">
        <title>The genome of black cottonwood, Populus trichocarpa (Torr. &amp; Gray).</title>
        <authorList>
            <person name="Tuskan G.A."/>
            <person name="Difazio S."/>
            <person name="Jansson S."/>
            <person name="Bohlmann J."/>
            <person name="Grigoriev I."/>
            <person name="Hellsten U."/>
            <person name="Putnam N."/>
            <person name="Ralph S."/>
            <person name="Rombauts S."/>
            <person name="Salamov A."/>
            <person name="Schein J."/>
            <person name="Sterck L."/>
            <person name="Aerts A."/>
            <person name="Bhalerao R.R."/>
            <person name="Bhalerao R.P."/>
            <person name="Blaudez D."/>
            <person name="Boerjan W."/>
            <person name="Brun A."/>
            <person name="Brunner A."/>
            <person name="Busov V."/>
            <person name="Campbell M."/>
            <person name="Carlson J."/>
            <person name="Chalot M."/>
            <person name="Chapman J."/>
            <person name="Chen G.L."/>
            <person name="Cooper D."/>
            <person name="Coutinho P.M."/>
            <person name="Couturier J."/>
            <person name="Covert S."/>
            <person name="Cronk Q."/>
            <person name="Cunningham R."/>
            <person name="Davis J."/>
            <person name="Degroeve S."/>
            <person name="Dejardin A."/>
            <person name="Depamphilis C."/>
            <person name="Detter J."/>
            <person name="Dirks B."/>
            <person name="Dubchak I."/>
            <person name="Duplessis S."/>
            <person name="Ehlting J."/>
            <person name="Ellis B."/>
            <person name="Gendler K."/>
            <person name="Goodstein D."/>
            <person name="Gribskov M."/>
            <person name="Grimwood J."/>
            <person name="Groover A."/>
            <person name="Gunter L."/>
            <person name="Hamberger B."/>
            <person name="Heinze B."/>
            <person name="Helariutta Y."/>
            <person name="Henrissat B."/>
            <person name="Holligan D."/>
            <person name="Holt R."/>
            <person name="Huang W."/>
            <person name="Islam-Faridi N."/>
            <person name="Jones S."/>
            <person name="Jones-Rhoades M."/>
            <person name="Jorgensen R."/>
            <person name="Joshi C."/>
            <person name="Kangasjarvi J."/>
            <person name="Karlsson J."/>
            <person name="Kelleher C."/>
            <person name="Kirkpatrick R."/>
            <person name="Kirst M."/>
            <person name="Kohler A."/>
            <person name="Kalluri U."/>
            <person name="Larimer F."/>
            <person name="Leebens-Mack J."/>
            <person name="Leple J.C."/>
            <person name="Locascio P."/>
            <person name="Lou Y."/>
            <person name="Lucas S."/>
            <person name="Martin F."/>
            <person name="Montanini B."/>
            <person name="Napoli C."/>
            <person name="Nelson D.R."/>
            <person name="Nelson C."/>
            <person name="Nieminen K."/>
            <person name="Nilsson O."/>
            <person name="Pereda V."/>
            <person name="Peter G."/>
            <person name="Philippe R."/>
            <person name="Pilate G."/>
            <person name="Poliakov A."/>
            <person name="Razumovskaya J."/>
            <person name="Richardson P."/>
            <person name="Rinaldi C."/>
            <person name="Ritland K."/>
            <person name="Rouze P."/>
            <person name="Ryaboy D."/>
            <person name="Schmutz J."/>
            <person name="Schrader J."/>
            <person name="Segerman B."/>
            <person name="Shin H."/>
            <person name="Siddiqui A."/>
            <person name="Sterky F."/>
            <person name="Terry A."/>
            <person name="Tsai C.J."/>
            <person name="Uberbacher E."/>
            <person name="Unneberg P."/>
            <person name="Vahala J."/>
            <person name="Wall K."/>
            <person name="Wessler S."/>
            <person name="Yang G."/>
            <person name="Yin T."/>
            <person name="Douglas C."/>
            <person name="Marra M."/>
            <person name="Sandberg G."/>
            <person name="Van de Peer Y."/>
            <person name="Rokhsar D."/>
        </authorList>
    </citation>
    <scope>NUCLEOTIDE SEQUENCE [LARGE SCALE GENOMIC DNA]</scope>
    <source>
        <strain evidence="2">cv. Nisqually</strain>
    </source>
</reference>
<evidence type="ECO:0000313" key="1">
    <source>
        <dbReference type="EMBL" id="PNT38524.1"/>
    </source>
</evidence>
<dbReference type="EMBL" id="CM009294">
    <property type="protein sequence ID" value="PNT38524.1"/>
    <property type="molecule type" value="Genomic_DNA"/>
</dbReference>
<dbReference type="InParanoid" id="U5GH38"/>
<accession>U5GH38</accession>
<gene>
    <name evidence="1" type="ORF">POPTR_005G244000</name>
</gene>
<dbReference type="HOGENOM" id="CLU_2835961_0_0_1"/>